<evidence type="ECO:0000313" key="3">
    <source>
        <dbReference type="Proteomes" id="UP000288623"/>
    </source>
</evidence>
<protein>
    <recommendedName>
        <fullName evidence="1">PPM-type phosphatase domain-containing protein</fullName>
    </recommendedName>
</protein>
<accession>A0A433RQU3</accession>
<evidence type="ECO:0000313" key="2">
    <source>
        <dbReference type="EMBL" id="RUS53131.1"/>
    </source>
</evidence>
<name>A0A433RQU3_9BACL</name>
<dbReference type="SMART" id="SM00331">
    <property type="entry name" value="PP2C_SIG"/>
    <property type="match status" value="1"/>
</dbReference>
<evidence type="ECO:0000259" key="1">
    <source>
        <dbReference type="SMART" id="SM00331"/>
    </source>
</evidence>
<dbReference type="Gene3D" id="3.60.40.10">
    <property type="entry name" value="PPM-type phosphatase domain"/>
    <property type="match status" value="1"/>
</dbReference>
<proteinExistence type="predicted"/>
<feature type="domain" description="PPM-type phosphatase" evidence="1">
    <location>
        <begin position="8"/>
        <end position="195"/>
    </location>
</feature>
<dbReference type="PANTHER" id="PTHR35801">
    <property type="entry name" value="PHOSPHOSERINE PHOSPHATASE RSBX"/>
    <property type="match status" value="1"/>
</dbReference>
<comment type="caution">
    <text evidence="2">The sequence shown here is derived from an EMBL/GenBank/DDBJ whole genome shotgun (WGS) entry which is preliminary data.</text>
</comment>
<sequence length="195" mass="22291">MVSKIKWSYHVFQRNKKEYDVCGDGFFIGEFGERIVCVVTDGLGSGPNAHESAKLVTQAVEQYSETLSIQDMMHRCNEALRMQQGAVASILYIDSTQQQIHYCGVGNISCYLIHENNVSYPKPHYGYLAGKRINPFVETFSFTKGDRCFLHSDGIEVNDVKQLVDCTTWQALRQDDTEQYLTYKDDDLTYVMLNL</sequence>
<dbReference type="Proteomes" id="UP000288623">
    <property type="component" value="Unassembled WGS sequence"/>
</dbReference>
<dbReference type="InterPro" id="IPR001932">
    <property type="entry name" value="PPM-type_phosphatase-like_dom"/>
</dbReference>
<dbReference type="SUPFAM" id="SSF81606">
    <property type="entry name" value="PP2C-like"/>
    <property type="match status" value="1"/>
</dbReference>
<organism evidence="2 3">
    <name type="scientific">Candidatus Kurthia intestinigallinarum</name>
    <dbReference type="NCBI Taxonomy" id="1562256"/>
    <lineage>
        <taxon>Bacteria</taxon>
        <taxon>Bacillati</taxon>
        <taxon>Bacillota</taxon>
        <taxon>Bacilli</taxon>
        <taxon>Bacillales</taxon>
        <taxon>Caryophanaceae</taxon>
        <taxon>Kurthia</taxon>
    </lineage>
</organism>
<dbReference type="InterPro" id="IPR039248">
    <property type="entry name" value="Ptase_RsbX"/>
</dbReference>
<dbReference type="AlphaFoldDB" id="A0A433RQU3"/>
<dbReference type="EMBL" id="JTFC01000039">
    <property type="protein sequence ID" value="RUS53131.1"/>
    <property type="molecule type" value="Genomic_DNA"/>
</dbReference>
<keyword evidence="3" id="KW-1185">Reference proteome</keyword>
<dbReference type="PANTHER" id="PTHR35801:SF1">
    <property type="entry name" value="PHOSPHOSERINE PHOSPHATASE RSBX"/>
    <property type="match status" value="1"/>
</dbReference>
<dbReference type="InterPro" id="IPR036457">
    <property type="entry name" value="PPM-type-like_dom_sf"/>
</dbReference>
<gene>
    <name evidence="2" type="ORF">QI30_14815</name>
</gene>
<dbReference type="Pfam" id="PF07228">
    <property type="entry name" value="SpoIIE"/>
    <property type="match status" value="1"/>
</dbReference>
<reference evidence="2 3" key="1">
    <citation type="submission" date="2014-11" db="EMBL/GenBank/DDBJ databases">
        <title>Genome sequence and analysis of novel Kurthia sp.</title>
        <authorList>
            <person name="Lawson J.N."/>
            <person name="Gonzalez J.E."/>
            <person name="Rinauldi L."/>
            <person name="Xuan Z."/>
            <person name="Firman A."/>
            <person name="Shaddox L."/>
            <person name="Trudeau A."/>
            <person name="Shah S."/>
            <person name="Reiman D."/>
        </authorList>
    </citation>
    <scope>NUCLEOTIDE SEQUENCE [LARGE SCALE GENOMIC DNA]</scope>
    <source>
        <strain evidence="2 3">3B1D</strain>
    </source>
</reference>